<reference evidence="2" key="2">
    <citation type="submission" date="2021-09" db="EMBL/GenBank/DDBJ databases">
        <authorList>
            <person name="Gilroy R."/>
        </authorList>
    </citation>
    <scope>NUCLEOTIDE SEQUENCE</scope>
    <source>
        <strain evidence="2">ChiHjej13B12-9602</strain>
    </source>
</reference>
<dbReference type="RefSeq" id="WP_273188802.1">
    <property type="nucleotide sequence ID" value="NZ_DYUZ01000007.1"/>
</dbReference>
<keyword evidence="1" id="KW-0472">Membrane</keyword>
<proteinExistence type="predicted"/>
<organism evidence="2 3">
    <name type="scientific">Enorma phocaeensis</name>
    <dbReference type="NCBI Taxonomy" id="1871019"/>
    <lineage>
        <taxon>Bacteria</taxon>
        <taxon>Bacillati</taxon>
        <taxon>Actinomycetota</taxon>
        <taxon>Coriobacteriia</taxon>
        <taxon>Coriobacteriales</taxon>
        <taxon>Coriobacteriaceae</taxon>
        <taxon>Enorma</taxon>
    </lineage>
</organism>
<dbReference type="InterPro" id="IPR021215">
    <property type="entry name" value="DUF2752"/>
</dbReference>
<dbReference type="Pfam" id="PF10825">
    <property type="entry name" value="DUF2752"/>
    <property type="match status" value="1"/>
</dbReference>
<dbReference type="Proteomes" id="UP000753256">
    <property type="component" value="Unassembled WGS sequence"/>
</dbReference>
<feature type="transmembrane region" description="Helical" evidence="1">
    <location>
        <begin position="96"/>
        <end position="113"/>
    </location>
</feature>
<dbReference type="EMBL" id="DYUZ01000007">
    <property type="protein sequence ID" value="HJG36572.1"/>
    <property type="molecule type" value="Genomic_DNA"/>
</dbReference>
<comment type="caution">
    <text evidence="2">The sequence shown here is derived from an EMBL/GenBank/DDBJ whole genome shotgun (WGS) entry which is preliminary data.</text>
</comment>
<accession>A0A921LST7</accession>
<evidence type="ECO:0000256" key="1">
    <source>
        <dbReference type="SAM" id="Phobius"/>
    </source>
</evidence>
<evidence type="ECO:0000313" key="2">
    <source>
        <dbReference type="EMBL" id="HJG36572.1"/>
    </source>
</evidence>
<feature type="transmembrane region" description="Helical" evidence="1">
    <location>
        <begin position="70"/>
        <end position="90"/>
    </location>
</feature>
<evidence type="ECO:0000313" key="3">
    <source>
        <dbReference type="Proteomes" id="UP000753256"/>
    </source>
</evidence>
<keyword evidence="1" id="KW-0812">Transmembrane</keyword>
<feature type="transmembrane region" description="Helical" evidence="1">
    <location>
        <begin position="15"/>
        <end position="34"/>
    </location>
</feature>
<keyword evidence="1" id="KW-1133">Transmembrane helix</keyword>
<gene>
    <name evidence="2" type="ORF">K8V70_01725</name>
</gene>
<dbReference type="AlphaFoldDB" id="A0A921LST7"/>
<sequence>MGEHGAADGRRGQTLEILVVAALVILGAGFFYLVGVGCPIKFVTGVSCPGCGMTRAWLEALQGNLDIALAYHPLFWSVPVVLVLGCVPSLETNRAAQVVLAAFIVAFIALWAWRMAVPHDTAILVDAGVFDDVVNIGVPGWMSLFG</sequence>
<name>A0A921LST7_9ACTN</name>
<reference evidence="2" key="1">
    <citation type="journal article" date="2021" name="PeerJ">
        <title>Extensive microbial diversity within the chicken gut microbiome revealed by metagenomics and culture.</title>
        <authorList>
            <person name="Gilroy R."/>
            <person name="Ravi A."/>
            <person name="Getino M."/>
            <person name="Pursley I."/>
            <person name="Horton D.L."/>
            <person name="Alikhan N.F."/>
            <person name="Baker D."/>
            <person name="Gharbi K."/>
            <person name="Hall N."/>
            <person name="Watson M."/>
            <person name="Adriaenssens E.M."/>
            <person name="Foster-Nyarko E."/>
            <person name="Jarju S."/>
            <person name="Secka A."/>
            <person name="Antonio M."/>
            <person name="Oren A."/>
            <person name="Chaudhuri R.R."/>
            <person name="La Ragione R."/>
            <person name="Hildebrand F."/>
            <person name="Pallen M.J."/>
        </authorList>
    </citation>
    <scope>NUCLEOTIDE SEQUENCE</scope>
    <source>
        <strain evidence="2">ChiHjej13B12-9602</strain>
    </source>
</reference>
<protein>
    <submittedName>
        <fullName evidence="2">DUF2752 domain-containing protein</fullName>
    </submittedName>
</protein>